<reference evidence="2" key="1">
    <citation type="submission" date="2021-01" db="EMBL/GenBank/DDBJ databases">
        <authorList>
            <person name="Li R."/>
            <person name="Bekaert M."/>
        </authorList>
    </citation>
    <scope>NUCLEOTIDE SEQUENCE</scope>
    <source>
        <strain evidence="2">Farmed</strain>
    </source>
</reference>
<name>A0A812E1B2_ACAPH</name>
<feature type="transmembrane region" description="Helical" evidence="1">
    <location>
        <begin position="319"/>
        <end position="352"/>
    </location>
</feature>
<keyword evidence="3" id="KW-1185">Reference proteome</keyword>
<feature type="transmembrane region" description="Helical" evidence="1">
    <location>
        <begin position="111"/>
        <end position="130"/>
    </location>
</feature>
<dbReference type="EMBL" id="CAHIKZ030004485">
    <property type="protein sequence ID" value="CAE1311098.1"/>
    <property type="molecule type" value="Genomic_DNA"/>
</dbReference>
<keyword evidence="1" id="KW-0812">Transmembrane</keyword>
<evidence type="ECO:0000313" key="3">
    <source>
        <dbReference type="Proteomes" id="UP000597762"/>
    </source>
</evidence>
<feature type="transmembrane region" description="Helical" evidence="1">
    <location>
        <begin position="15"/>
        <end position="33"/>
    </location>
</feature>
<proteinExistence type="predicted"/>
<evidence type="ECO:0000313" key="2">
    <source>
        <dbReference type="EMBL" id="CAE1311098.1"/>
    </source>
</evidence>
<organism evidence="2 3">
    <name type="scientific">Acanthosepion pharaonis</name>
    <name type="common">Pharaoh cuttlefish</name>
    <name type="synonym">Sepia pharaonis</name>
    <dbReference type="NCBI Taxonomy" id="158019"/>
    <lineage>
        <taxon>Eukaryota</taxon>
        <taxon>Metazoa</taxon>
        <taxon>Spiralia</taxon>
        <taxon>Lophotrochozoa</taxon>
        <taxon>Mollusca</taxon>
        <taxon>Cephalopoda</taxon>
        <taxon>Coleoidea</taxon>
        <taxon>Decapodiformes</taxon>
        <taxon>Sepiida</taxon>
        <taxon>Sepiina</taxon>
        <taxon>Sepiidae</taxon>
        <taxon>Acanthosepion</taxon>
    </lineage>
</organism>
<keyword evidence="1" id="KW-1133">Transmembrane helix</keyword>
<dbReference type="AlphaFoldDB" id="A0A812E1B2"/>
<feature type="transmembrane region" description="Helical" evidence="1">
    <location>
        <begin position="364"/>
        <end position="386"/>
    </location>
</feature>
<feature type="transmembrane region" description="Helical" evidence="1">
    <location>
        <begin position="136"/>
        <end position="160"/>
    </location>
</feature>
<feature type="transmembrane region" description="Helical" evidence="1">
    <location>
        <begin position="172"/>
        <end position="193"/>
    </location>
</feature>
<evidence type="ECO:0000256" key="1">
    <source>
        <dbReference type="SAM" id="Phobius"/>
    </source>
</evidence>
<gene>
    <name evidence="2" type="ORF">SPHA_62578</name>
</gene>
<accession>A0A812E1B2</accession>
<comment type="caution">
    <text evidence="2">The sequence shown here is derived from an EMBL/GenBank/DDBJ whole genome shotgun (WGS) entry which is preliminary data.</text>
</comment>
<feature type="transmembrane region" description="Helical" evidence="1">
    <location>
        <begin position="45"/>
        <end position="65"/>
    </location>
</feature>
<feature type="transmembrane region" description="Helical" evidence="1">
    <location>
        <begin position="253"/>
        <end position="280"/>
    </location>
</feature>
<keyword evidence="1" id="KW-0472">Membrane</keyword>
<feature type="transmembrane region" description="Helical" evidence="1">
    <location>
        <begin position="77"/>
        <end position="99"/>
    </location>
</feature>
<sequence length="419" mass="50485">MLPIHPYSLSSSTLFSYYFPLIYHPAVFYSHFLSFMNLHIPFLSILARIFFFSFFLLFEFLPYPFLYPSFVFLNPVLLLSFVFHFISFIFLCYETFPFFSCFHASYRRARIFLLFFSSFMNILLFIHPAVKHVFLLFSFLLFYHMLPYPSSVFLNPVLLFPLPYPSSFFFPLILPLISLIVFVFFHILIFSIFRLPFRFIHPALKHVFSFFLSFFYEFFTISMLPYPSSVFCICSLIVLLPFTYSFFLYYETIFFFFSFSVFYIFFFFFSSLFISFISICHIHLLSSSTLSLIVLCPYHIYVFSLARIFFFFFFFMNAYLIHVAISIFCLSFVLLLSFVSSHILIFSIIYPFYRFYTSCRRARIFFFSFFFYECFTISFIAISIFFCLPQPCSLILSLSSFTYSHFLYLRRSLFFYILS</sequence>
<feature type="transmembrane region" description="Helical" evidence="1">
    <location>
        <begin position="226"/>
        <end position="247"/>
    </location>
</feature>
<protein>
    <submittedName>
        <fullName evidence="2">Uncharacterized protein</fullName>
    </submittedName>
</protein>
<dbReference type="Proteomes" id="UP000597762">
    <property type="component" value="Unassembled WGS sequence"/>
</dbReference>